<feature type="region of interest" description="Disordered" evidence="4">
    <location>
        <begin position="270"/>
        <end position="435"/>
    </location>
</feature>
<feature type="compositionally biased region" description="Basic and acidic residues" evidence="4">
    <location>
        <begin position="407"/>
        <end position="423"/>
    </location>
</feature>
<dbReference type="GO" id="GO:0007528">
    <property type="term" value="P:neuromuscular junction development"/>
    <property type="evidence" value="ECO:0007669"/>
    <property type="project" value="TreeGrafter"/>
</dbReference>
<feature type="compositionally biased region" description="Polar residues" evidence="4">
    <location>
        <begin position="329"/>
        <end position="338"/>
    </location>
</feature>
<proteinExistence type="inferred from homology"/>
<keyword evidence="7" id="KW-1185">Reference proteome</keyword>
<dbReference type="AlphaFoldDB" id="A0A834M7P8"/>
<dbReference type="InterPro" id="IPR037619">
    <property type="entry name" value="LIPB1/2_SAM_3rd"/>
</dbReference>
<feature type="domain" description="SAM" evidence="5">
    <location>
        <begin position="866"/>
        <end position="930"/>
    </location>
</feature>
<name>A0A834M7P8_RHYFE</name>
<evidence type="ECO:0000256" key="1">
    <source>
        <dbReference type="ARBA" id="ARBA00007547"/>
    </source>
</evidence>
<accession>A0A834M7P8</accession>
<dbReference type="GO" id="GO:0048786">
    <property type="term" value="C:presynaptic active zone"/>
    <property type="evidence" value="ECO:0007669"/>
    <property type="project" value="TreeGrafter"/>
</dbReference>
<evidence type="ECO:0000259" key="5">
    <source>
        <dbReference type="PROSITE" id="PS50105"/>
    </source>
</evidence>
<dbReference type="Pfam" id="PF26022">
    <property type="entry name" value="CC_Liprin_beta"/>
    <property type="match status" value="1"/>
</dbReference>
<dbReference type="InterPro" id="IPR029515">
    <property type="entry name" value="Liprin"/>
</dbReference>
<feature type="compositionally biased region" description="Low complexity" evidence="4">
    <location>
        <begin position="659"/>
        <end position="692"/>
    </location>
</feature>
<dbReference type="Proteomes" id="UP000625711">
    <property type="component" value="Unassembled WGS sequence"/>
</dbReference>
<evidence type="ECO:0000256" key="2">
    <source>
        <dbReference type="ARBA" id="ARBA00022737"/>
    </source>
</evidence>
<dbReference type="FunFam" id="1.10.150.50:FF:000007">
    <property type="entry name" value="Liprin-beta-1 isoform 1"/>
    <property type="match status" value="1"/>
</dbReference>
<feature type="compositionally biased region" description="Basic and acidic residues" evidence="4">
    <location>
        <begin position="382"/>
        <end position="393"/>
    </location>
</feature>
<dbReference type="PROSITE" id="PS50105">
    <property type="entry name" value="SAM_DOMAIN"/>
    <property type="match status" value="2"/>
</dbReference>
<dbReference type="InterPro" id="IPR013761">
    <property type="entry name" value="SAM/pointed_sf"/>
</dbReference>
<comment type="similarity">
    <text evidence="1">Belongs to the liprin family. Liprin-beta subfamily.</text>
</comment>
<reference evidence="6" key="1">
    <citation type="submission" date="2020-08" db="EMBL/GenBank/DDBJ databases">
        <title>Genome sequencing and assembly of the red palm weevil Rhynchophorus ferrugineus.</title>
        <authorList>
            <person name="Dias G.B."/>
            <person name="Bergman C.M."/>
            <person name="Manee M."/>
        </authorList>
    </citation>
    <scope>NUCLEOTIDE SEQUENCE</scope>
    <source>
        <strain evidence="6">AA-2017</strain>
        <tissue evidence="6">Whole larva</tissue>
    </source>
</reference>
<feature type="compositionally biased region" description="Basic and acidic residues" evidence="4">
    <location>
        <begin position="105"/>
        <end position="123"/>
    </location>
</feature>
<dbReference type="InterPro" id="IPR058914">
    <property type="entry name" value="LIPB1/2_CC"/>
</dbReference>
<keyword evidence="3" id="KW-0175">Coiled coil</keyword>
<feature type="region of interest" description="Disordered" evidence="4">
    <location>
        <begin position="105"/>
        <end position="128"/>
    </location>
</feature>
<dbReference type="CDD" id="cd09563">
    <property type="entry name" value="SAM_liprin-beta1_2_repeat1"/>
    <property type="match status" value="1"/>
</dbReference>
<dbReference type="PANTHER" id="PTHR12587:SF14">
    <property type="entry name" value="AT31531P"/>
    <property type="match status" value="1"/>
</dbReference>
<dbReference type="Pfam" id="PF07647">
    <property type="entry name" value="SAM_2"/>
    <property type="match status" value="1"/>
</dbReference>
<feature type="domain" description="SAM" evidence="5">
    <location>
        <begin position="948"/>
        <end position="1006"/>
    </location>
</feature>
<protein>
    <recommendedName>
        <fullName evidence="5">SAM domain-containing protein</fullName>
    </recommendedName>
</protein>
<feature type="region of interest" description="Disordered" evidence="4">
    <location>
        <begin position="641"/>
        <end position="711"/>
    </location>
</feature>
<evidence type="ECO:0000256" key="4">
    <source>
        <dbReference type="SAM" id="MobiDB-lite"/>
    </source>
</evidence>
<sequence>MREVCKSGAVVAAVVAVLEKQSRQFSPPPKLLKPLKSQDYRGELPSADENSSSGKRDPIATIINTNKSVSKYRADCPESAGVANNFELAVKDFDSVVADVERTFSDDQTRKNSLPKRVDREEGGGAVDGATIKGHGAFAVQDGRSNVEAGGVVLDRCEKGTSGESAVNPPQGAARNGGIRKNCVTIDYKSEDGDYDDDVYARQGVESRRITSTSNNGKLNLDRYSCDSEELVVVLGYEDDEIDSDSLEGSSDSDGDCFINHGLATIAEEERISGSSVHSSKGCDDDSSLEDDSTLKDRNQVWSGSLSNQGSTSDLSSSSSEPNGHIGDSGSTRCTNDFQWIRKEPPTLSPPRASPQRLSPIRMEEESQHEPTPLCKPPISRSLKEKISRRGSDRSGSSMGASAPGSLDRRRQNMKREERDQKSRSSHVKSPPRLEDFQHNLTTSCQNGGFYYPNCGPYDNYLENFNRRHERSDPQRYGSSPMLMDHREHRLFPERGSHPDIYSDCSRYRHEMSCCSYHMGPPPCCFYGGERGYHWTPPPYPKPGEQDEKFRKIQYERDNLQLQVQVLTEQIEAQSDKITDLEKMLQEKKQQLSDAEEKLQREVLSRSSLETQKLELMSIMSELKLNAAALERENIELRNSQYNNNSDVKKPPLVPRMVSSSQPQLTSTPQHSNQAIRVSPSPSPVVLSSGSSRNVEQTYNDPHRPKTPPAAYKGQIDIQYGSLPRPQFLTNGSGAQFSAVDSNANPQKRGVAFGRNGSLQYLPLVMGGSRMRGFSVPNLAETDKVSSEDSIAKEESPGSPTLSFNKNKGIKKLFGKIKRSGSGNLEDLPAGIGEFQRGGVRATAAARLGWSEPHLTPKPDKPFAEWDTENICDWLQDLSLDNYIAEAKRWVKNGLQLQESSITEIEKELNIKNPLHKKKLQLALIDTSENSSSDPYLSQAGKLDTAWVLRWLDDAGLPQHKETFLINRVDGRVLHRLTIDDLALLHVTSLLHVASIKRGIQVLRENNYDPASLQRRSLPDDPQKPSPKQISLWTTHRVMEWLRAVDLAEYAPNLRGAGVHGGLMVLEPKFNADLLASLLSIPPGKTLLRRHLNTHFKELLGKDIIQEKRELEATMGYIPLTPSSKLKIAKKSQFSLKRKKSKGEADYGDLVCPMNPDKSGDLSSSSFNMGTMKRENQEGEGAYLRADVTLASRSLPASVRNSPVTLRHV</sequence>
<organism evidence="6 7">
    <name type="scientific">Rhynchophorus ferrugineus</name>
    <name type="common">Red palm weevil</name>
    <name type="synonym">Curculio ferrugineus</name>
    <dbReference type="NCBI Taxonomy" id="354439"/>
    <lineage>
        <taxon>Eukaryota</taxon>
        <taxon>Metazoa</taxon>
        <taxon>Ecdysozoa</taxon>
        <taxon>Arthropoda</taxon>
        <taxon>Hexapoda</taxon>
        <taxon>Insecta</taxon>
        <taxon>Pterygota</taxon>
        <taxon>Neoptera</taxon>
        <taxon>Endopterygota</taxon>
        <taxon>Coleoptera</taxon>
        <taxon>Polyphaga</taxon>
        <taxon>Cucujiformia</taxon>
        <taxon>Curculionidae</taxon>
        <taxon>Dryophthorinae</taxon>
        <taxon>Rhynchophorus</taxon>
    </lineage>
</organism>
<dbReference type="Gene3D" id="1.10.150.50">
    <property type="entry name" value="Transcription Factor, Ets-1"/>
    <property type="match status" value="3"/>
</dbReference>
<feature type="compositionally biased region" description="Basic and acidic residues" evidence="4">
    <location>
        <begin position="783"/>
        <end position="796"/>
    </location>
</feature>
<evidence type="ECO:0000313" key="7">
    <source>
        <dbReference type="Proteomes" id="UP000625711"/>
    </source>
</evidence>
<dbReference type="InterPro" id="IPR001660">
    <property type="entry name" value="SAM"/>
</dbReference>
<dbReference type="InterPro" id="IPR037617">
    <property type="entry name" value="LIPB1/2_SAM_1"/>
</dbReference>
<feature type="compositionally biased region" description="Low complexity" evidence="4">
    <location>
        <begin position="394"/>
        <end position="406"/>
    </location>
</feature>
<dbReference type="SMART" id="SM00454">
    <property type="entry name" value="SAM"/>
    <property type="match status" value="3"/>
</dbReference>
<dbReference type="CDD" id="cd09566">
    <property type="entry name" value="SAM_liprin-beta1_2_repeat2"/>
    <property type="match status" value="1"/>
</dbReference>
<evidence type="ECO:0000313" key="6">
    <source>
        <dbReference type="EMBL" id="KAF7273718.1"/>
    </source>
</evidence>
<feature type="compositionally biased region" description="Low complexity" evidence="4">
    <location>
        <begin position="305"/>
        <end position="320"/>
    </location>
</feature>
<comment type="caution">
    <text evidence="6">The sequence shown here is derived from an EMBL/GenBank/DDBJ whole genome shotgun (WGS) entry which is preliminary data.</text>
</comment>
<gene>
    <name evidence="6" type="ORF">GWI33_013581</name>
</gene>
<dbReference type="PANTHER" id="PTHR12587">
    <property type="entry name" value="LAR INTERACTING PROTEIN LIP -RELATED PROTEIN"/>
    <property type="match status" value="1"/>
</dbReference>
<feature type="region of interest" description="Disordered" evidence="4">
    <location>
        <begin position="783"/>
        <end position="804"/>
    </location>
</feature>
<feature type="region of interest" description="Disordered" evidence="4">
    <location>
        <begin position="23"/>
        <end position="61"/>
    </location>
</feature>
<dbReference type="OrthoDB" id="6516566at2759"/>
<dbReference type="EMBL" id="JAACXV010013324">
    <property type="protein sequence ID" value="KAF7273718.1"/>
    <property type="molecule type" value="Genomic_DNA"/>
</dbReference>
<keyword evidence="2" id="KW-0677">Repeat</keyword>
<dbReference type="Pfam" id="PF00536">
    <property type="entry name" value="SAM_1"/>
    <property type="match status" value="2"/>
</dbReference>
<evidence type="ECO:0000256" key="3">
    <source>
        <dbReference type="ARBA" id="ARBA00023054"/>
    </source>
</evidence>
<dbReference type="SUPFAM" id="SSF47769">
    <property type="entry name" value="SAM/Pointed domain"/>
    <property type="match status" value="3"/>
</dbReference>
<dbReference type="InterPro" id="IPR037618">
    <property type="entry name" value="LIPB1/2_SAM_2nd"/>
</dbReference>
<dbReference type="CDD" id="cd09569">
    <property type="entry name" value="SAM_liprin-beta1_2_repeat3"/>
    <property type="match status" value="1"/>
</dbReference>